<feature type="compositionally biased region" description="Low complexity" evidence="1">
    <location>
        <begin position="433"/>
        <end position="445"/>
    </location>
</feature>
<organism evidence="2 3">
    <name type="scientific">Elysia marginata</name>
    <dbReference type="NCBI Taxonomy" id="1093978"/>
    <lineage>
        <taxon>Eukaryota</taxon>
        <taxon>Metazoa</taxon>
        <taxon>Spiralia</taxon>
        <taxon>Lophotrochozoa</taxon>
        <taxon>Mollusca</taxon>
        <taxon>Gastropoda</taxon>
        <taxon>Heterobranchia</taxon>
        <taxon>Euthyneura</taxon>
        <taxon>Panpulmonata</taxon>
        <taxon>Sacoglossa</taxon>
        <taxon>Placobranchoidea</taxon>
        <taxon>Plakobranchidae</taxon>
        <taxon>Elysia</taxon>
    </lineage>
</organism>
<protein>
    <submittedName>
        <fullName evidence="2">Uncharacterized protein</fullName>
    </submittedName>
</protein>
<comment type="caution">
    <text evidence="2">The sequence shown here is derived from an EMBL/GenBank/DDBJ whole genome shotgun (WGS) entry which is preliminary data.</text>
</comment>
<feature type="compositionally biased region" description="Polar residues" evidence="1">
    <location>
        <begin position="551"/>
        <end position="563"/>
    </location>
</feature>
<feature type="region of interest" description="Disordered" evidence="1">
    <location>
        <begin position="589"/>
        <end position="618"/>
    </location>
</feature>
<feature type="compositionally biased region" description="Polar residues" evidence="1">
    <location>
        <begin position="231"/>
        <end position="249"/>
    </location>
</feature>
<sequence>MNSSGQPSNCYPPGVMYAPSPNNPVDMVQHHGAATGTAVMVDATGHHHYTSVLYSTPPDLTMEAVGMPSAAAAVCVGEGHSSSSSNSFVAPLSSSSSSSMFTPNYSTSVSSAAMKSSAATMGSSQSAAQNSSSTWAGRVKGKTPTNLASSSAAITVSTACTSSVIQSSTKTISVNVSSQSMNVESLNNKNAVKTDECKVSPSKEGETRITDEDDTASDELGMDVGSDRDSGCSSEYTNNSPTTDDNPGTTIIGPNYPEDTVSGDVDHDQESTDAGTEGSTKPRGKRRYYMYGSHKLVKPIKEIPLRFQILLAETSAAKARCEGQPIYMQHQQPAQQMYDVVYYQLPETACTQSQQQQPQAQLNANANCFVPGQPGAPQDGSQMVGAPYECYSLCYPTSNTVSTNLHGIPHNSVQPTPLFVPPLQQGPPPPSGAAPQPGSTPASSQNCQTIIMYPSQASQANVSHSAANIASQQQIRPVNMPPPPFPPPTTLPPPLTDPMSTNSTPCLSPTVNPVVVSLPTNPNQSKPHASSTYTKPQVVLSVPPPGHAPSHNHTNNKSSVPVTQISAPPPNPCMLSTNPTFLQPAPQHITLPSSSQHQPINAVQTTPSSLPQHVSPTPYPVSSTSPYMYVYPSPPTGQQGAPPQVMYMVSPAYPATPAGYQQPVLVPSSCPVPVQ</sequence>
<dbReference type="AlphaFoldDB" id="A0AAV4FJ43"/>
<keyword evidence="3" id="KW-1185">Reference proteome</keyword>
<evidence type="ECO:0000256" key="1">
    <source>
        <dbReference type="SAM" id="MobiDB-lite"/>
    </source>
</evidence>
<feature type="compositionally biased region" description="Polar residues" evidence="1">
    <location>
        <begin position="590"/>
        <end position="612"/>
    </location>
</feature>
<reference evidence="2 3" key="1">
    <citation type="journal article" date="2021" name="Elife">
        <title>Chloroplast acquisition without the gene transfer in kleptoplastic sea slugs, Plakobranchus ocellatus.</title>
        <authorList>
            <person name="Maeda T."/>
            <person name="Takahashi S."/>
            <person name="Yoshida T."/>
            <person name="Shimamura S."/>
            <person name="Takaki Y."/>
            <person name="Nagai Y."/>
            <person name="Toyoda A."/>
            <person name="Suzuki Y."/>
            <person name="Arimoto A."/>
            <person name="Ishii H."/>
            <person name="Satoh N."/>
            <person name="Nishiyama T."/>
            <person name="Hasebe M."/>
            <person name="Maruyama T."/>
            <person name="Minagawa J."/>
            <person name="Obokata J."/>
            <person name="Shigenobu S."/>
        </authorList>
    </citation>
    <scope>NUCLEOTIDE SEQUENCE [LARGE SCALE GENOMIC DNA]</scope>
</reference>
<feature type="compositionally biased region" description="Polar residues" evidence="1">
    <location>
        <begin position="499"/>
        <end position="511"/>
    </location>
</feature>
<proteinExistence type="predicted"/>
<feature type="compositionally biased region" description="Pro residues" evidence="1">
    <location>
        <begin position="418"/>
        <end position="432"/>
    </location>
</feature>
<feature type="compositionally biased region" description="Low complexity" evidence="1">
    <location>
        <begin position="124"/>
        <end position="133"/>
    </location>
</feature>
<name>A0AAV4FJ43_9GAST</name>
<dbReference type="EMBL" id="BMAT01011409">
    <property type="protein sequence ID" value="GFR72396.1"/>
    <property type="molecule type" value="Genomic_DNA"/>
</dbReference>
<evidence type="ECO:0000313" key="3">
    <source>
        <dbReference type="Proteomes" id="UP000762676"/>
    </source>
</evidence>
<feature type="region of interest" description="Disordered" evidence="1">
    <location>
        <begin position="476"/>
        <end position="563"/>
    </location>
</feature>
<dbReference type="Proteomes" id="UP000762676">
    <property type="component" value="Unassembled WGS sequence"/>
</dbReference>
<feature type="compositionally biased region" description="Acidic residues" evidence="1">
    <location>
        <begin position="211"/>
        <end position="221"/>
    </location>
</feature>
<gene>
    <name evidence="2" type="ORF">ElyMa_005704900</name>
</gene>
<feature type="region of interest" description="Disordered" evidence="1">
    <location>
        <begin position="412"/>
        <end position="445"/>
    </location>
</feature>
<feature type="compositionally biased region" description="Basic and acidic residues" evidence="1">
    <location>
        <begin position="192"/>
        <end position="210"/>
    </location>
</feature>
<feature type="compositionally biased region" description="Polar residues" evidence="1">
    <location>
        <begin position="518"/>
        <end position="535"/>
    </location>
</feature>
<feature type="region of interest" description="Disordered" evidence="1">
    <location>
        <begin position="124"/>
        <end position="148"/>
    </location>
</feature>
<feature type="region of interest" description="Disordered" evidence="1">
    <location>
        <begin position="187"/>
        <end position="285"/>
    </location>
</feature>
<feature type="compositionally biased region" description="Pro residues" evidence="1">
    <location>
        <begin position="479"/>
        <end position="496"/>
    </location>
</feature>
<accession>A0AAV4FJ43</accession>
<evidence type="ECO:0000313" key="2">
    <source>
        <dbReference type="EMBL" id="GFR72396.1"/>
    </source>
</evidence>